<dbReference type="Gene3D" id="1.10.1580.10">
    <property type="match status" value="1"/>
</dbReference>
<feature type="domain" description="G" evidence="3">
    <location>
        <begin position="130"/>
        <end position="206"/>
    </location>
</feature>
<dbReference type="PANTHER" id="PTHR45782:SF4">
    <property type="entry name" value="MITOCHONDRIAL RIBOSOME-ASSOCIATED GTPASE 1"/>
    <property type="match status" value="1"/>
</dbReference>
<evidence type="ECO:0000313" key="5">
    <source>
        <dbReference type="Proteomes" id="UP001338125"/>
    </source>
</evidence>
<evidence type="ECO:0000259" key="3">
    <source>
        <dbReference type="Pfam" id="PF01926"/>
    </source>
</evidence>
<dbReference type="Gene3D" id="3.40.50.300">
    <property type="entry name" value="P-loop containing nucleotide triphosphate hydrolases"/>
    <property type="match status" value="1"/>
</dbReference>
<dbReference type="InterPro" id="IPR023179">
    <property type="entry name" value="GTP-bd_ortho_bundle_sf"/>
</dbReference>
<organism evidence="4 5">
    <name type="scientific">Cladobotryum mycophilum</name>
    <dbReference type="NCBI Taxonomy" id="491253"/>
    <lineage>
        <taxon>Eukaryota</taxon>
        <taxon>Fungi</taxon>
        <taxon>Dikarya</taxon>
        <taxon>Ascomycota</taxon>
        <taxon>Pezizomycotina</taxon>
        <taxon>Sordariomycetes</taxon>
        <taxon>Hypocreomycetidae</taxon>
        <taxon>Hypocreales</taxon>
        <taxon>Hypocreaceae</taxon>
        <taxon>Cladobotryum</taxon>
    </lineage>
</organism>
<accession>A0ABR0SFN5</accession>
<dbReference type="PANTHER" id="PTHR45782">
    <property type="entry name" value="MITOCHONDRIAL RIBOSOME-ASSOCIATED GTPASE 1"/>
    <property type="match status" value="1"/>
</dbReference>
<dbReference type="InterPro" id="IPR006073">
    <property type="entry name" value="GTP-bd"/>
</dbReference>
<name>A0ABR0SFN5_9HYPO</name>
<gene>
    <name evidence="4" type="ORF">PT974_09258</name>
</gene>
<evidence type="ECO:0000256" key="1">
    <source>
        <dbReference type="ARBA" id="ARBA00022741"/>
    </source>
</evidence>
<protein>
    <submittedName>
        <fullName evidence="4">Mitochondrial GTPase 1</fullName>
    </submittedName>
</protein>
<dbReference type="InterPro" id="IPR027417">
    <property type="entry name" value="P-loop_NTPase"/>
</dbReference>
<comment type="caution">
    <text evidence="4">The sequence shown here is derived from an EMBL/GenBank/DDBJ whole genome shotgun (WGS) entry which is preliminary data.</text>
</comment>
<dbReference type="SUPFAM" id="SSF52540">
    <property type="entry name" value="P-loop containing nucleoside triphosphate hydrolases"/>
    <property type="match status" value="1"/>
</dbReference>
<evidence type="ECO:0000256" key="2">
    <source>
        <dbReference type="ARBA" id="ARBA00023134"/>
    </source>
</evidence>
<reference evidence="4 5" key="1">
    <citation type="submission" date="2024-01" db="EMBL/GenBank/DDBJ databases">
        <title>Complete genome of Cladobotryum mycophilum ATHUM6906.</title>
        <authorList>
            <person name="Christinaki A.C."/>
            <person name="Myridakis A.I."/>
            <person name="Kouvelis V.N."/>
        </authorList>
    </citation>
    <scope>NUCLEOTIDE SEQUENCE [LARGE SCALE GENOMIC DNA]</scope>
    <source>
        <strain evidence="4 5">ATHUM6906</strain>
    </source>
</reference>
<keyword evidence="2" id="KW-0342">GTP-binding</keyword>
<dbReference type="Proteomes" id="UP001338125">
    <property type="component" value="Unassembled WGS sequence"/>
</dbReference>
<sequence>MGPFLPRMSFGIPSSIPKTYFLGHHHAGANKIKSILSSISVVLECRDFRLPLSTRNPKLEQSIAGCQRLIIYTKSDLGSDSKDARGVLRKLHGDNAVFWNKNSFESTGALLKRLKDKAREIDSLTGLRTLVVGMPNVGKSSLLNALRNAGLPGKKAKAAKTGDQAGVTRKVGTSVRIIESEEKGGVGSGVFVLDSPGIFQPYVEDGETMIKVALVHGIKKGLIPDEILADYLLYRMNLWDPLIYSRYCQPSNDVDEFLTAVSKRDGKLRAGGAPNLQESAARVLSQWRDGKLGKYVLDDLSEEALRAYELSLAEPSLSMNQAKKAQKSERKERLAT</sequence>
<evidence type="ECO:0000313" key="4">
    <source>
        <dbReference type="EMBL" id="KAK5990983.1"/>
    </source>
</evidence>
<keyword evidence="5" id="KW-1185">Reference proteome</keyword>
<dbReference type="Pfam" id="PF01926">
    <property type="entry name" value="MMR_HSR1"/>
    <property type="match status" value="1"/>
</dbReference>
<keyword evidence="1" id="KW-0547">Nucleotide-binding</keyword>
<dbReference type="EMBL" id="JAVFKD010000014">
    <property type="protein sequence ID" value="KAK5990983.1"/>
    <property type="molecule type" value="Genomic_DNA"/>
</dbReference>
<proteinExistence type="predicted"/>